<dbReference type="Proteomes" id="UP000198620">
    <property type="component" value="Unassembled WGS sequence"/>
</dbReference>
<dbReference type="STRING" id="1233.SAMN05216387_1096"/>
<organism evidence="1 2">
    <name type="scientific">Nitrosovibrio tenuis</name>
    <dbReference type="NCBI Taxonomy" id="1233"/>
    <lineage>
        <taxon>Bacteria</taxon>
        <taxon>Pseudomonadati</taxon>
        <taxon>Pseudomonadota</taxon>
        <taxon>Betaproteobacteria</taxon>
        <taxon>Nitrosomonadales</taxon>
        <taxon>Nitrosomonadaceae</taxon>
        <taxon>Nitrosovibrio</taxon>
    </lineage>
</organism>
<dbReference type="AlphaFoldDB" id="A0A1H7PE95"/>
<accession>A0A1H7PE95</accession>
<evidence type="ECO:0000313" key="1">
    <source>
        <dbReference type="EMBL" id="SEL34090.1"/>
    </source>
</evidence>
<proteinExistence type="predicted"/>
<keyword evidence="2" id="KW-1185">Reference proteome</keyword>
<evidence type="ECO:0000313" key="2">
    <source>
        <dbReference type="Proteomes" id="UP000198620"/>
    </source>
</evidence>
<protein>
    <submittedName>
        <fullName evidence="1">Uncharacterized protein</fullName>
    </submittedName>
</protein>
<name>A0A1H7PE95_9PROT</name>
<reference evidence="1 2" key="1">
    <citation type="submission" date="2016-10" db="EMBL/GenBank/DDBJ databases">
        <authorList>
            <person name="de Groot N.N."/>
        </authorList>
    </citation>
    <scope>NUCLEOTIDE SEQUENCE [LARGE SCALE GENOMIC DNA]</scope>
    <source>
        <strain evidence="1 2">Nv1</strain>
    </source>
</reference>
<gene>
    <name evidence="1" type="ORF">SAMN05216387_1096</name>
</gene>
<dbReference type="EMBL" id="FOBH01000009">
    <property type="protein sequence ID" value="SEL34090.1"/>
    <property type="molecule type" value="Genomic_DNA"/>
</dbReference>
<sequence length="93" mass="10608">MNRDFFILNLAKILPENFTYCLLLGKERLPGNTGLSKKTFICLKKAAQDACPNVFQCILHFVHLDNSNDLSILIKVFLPLAWHSPLFQNEESS</sequence>